<keyword evidence="7" id="KW-1185">Reference proteome</keyword>
<reference evidence="6 7" key="1">
    <citation type="journal article" date="2017" name="Front. Microbiol.">
        <title>Labilibaculum manganireducens gen. nov., sp. nov. and Labilibaculum filiforme sp. nov., Novel Bacteroidetes Isolated from Subsurface Sediments of the Baltic Sea.</title>
        <authorList>
            <person name="Vandieken V."/>
            <person name="Marshall I.P."/>
            <person name="Niemann H."/>
            <person name="Engelen B."/>
            <person name="Cypionka H."/>
        </authorList>
    </citation>
    <scope>NUCLEOTIDE SEQUENCE [LARGE SCALE GENOMIC DNA]</scope>
    <source>
        <strain evidence="6 7">59.16B</strain>
    </source>
</reference>
<dbReference type="InterPro" id="IPR013766">
    <property type="entry name" value="Thioredoxin_domain"/>
</dbReference>
<evidence type="ECO:0000256" key="4">
    <source>
        <dbReference type="ARBA" id="ARBA00023284"/>
    </source>
</evidence>
<dbReference type="PROSITE" id="PS51352">
    <property type="entry name" value="THIOREDOXIN_2"/>
    <property type="match status" value="1"/>
</dbReference>
<evidence type="ECO:0000256" key="3">
    <source>
        <dbReference type="ARBA" id="ARBA00023157"/>
    </source>
</evidence>
<dbReference type="InterPro" id="IPR000866">
    <property type="entry name" value="AhpC/TSA"/>
</dbReference>
<dbReference type="GO" id="GO:0016209">
    <property type="term" value="F:antioxidant activity"/>
    <property type="evidence" value="ECO:0007669"/>
    <property type="project" value="InterPro"/>
</dbReference>
<evidence type="ECO:0000313" key="7">
    <source>
        <dbReference type="Proteomes" id="UP000233535"/>
    </source>
</evidence>
<dbReference type="GO" id="GO:0017004">
    <property type="term" value="P:cytochrome complex assembly"/>
    <property type="evidence" value="ECO:0007669"/>
    <property type="project" value="UniProtKB-KW"/>
</dbReference>
<gene>
    <name evidence="6" type="ORF">BZG02_09990</name>
</gene>
<dbReference type="AlphaFoldDB" id="A0A2N3HYE5"/>
<dbReference type="PROSITE" id="PS00194">
    <property type="entry name" value="THIOREDOXIN_1"/>
    <property type="match status" value="1"/>
</dbReference>
<dbReference type="PANTHER" id="PTHR42852">
    <property type="entry name" value="THIOL:DISULFIDE INTERCHANGE PROTEIN DSBE"/>
    <property type="match status" value="1"/>
</dbReference>
<name>A0A2N3HYE5_9BACT</name>
<keyword evidence="4" id="KW-0676">Redox-active center</keyword>
<dbReference type="InterPro" id="IPR025380">
    <property type="entry name" value="DUF4369"/>
</dbReference>
<dbReference type="EMBL" id="MVDD01000006">
    <property type="protein sequence ID" value="PKQ63088.1"/>
    <property type="molecule type" value="Genomic_DNA"/>
</dbReference>
<comment type="caution">
    <text evidence="6">The sequence shown here is derived from an EMBL/GenBank/DDBJ whole genome shotgun (WGS) entry which is preliminary data.</text>
</comment>
<evidence type="ECO:0000313" key="6">
    <source>
        <dbReference type="EMBL" id="PKQ63088.1"/>
    </source>
</evidence>
<dbReference type="PROSITE" id="PS51257">
    <property type="entry name" value="PROKAR_LIPOPROTEIN"/>
    <property type="match status" value="1"/>
</dbReference>
<dbReference type="InterPro" id="IPR050553">
    <property type="entry name" value="Thioredoxin_ResA/DsbE_sf"/>
</dbReference>
<sequence>MKFSKLFAFMALVTLFSCSNVTDKCIIKGQLSGGDGDVVVYPYQEVKSKEESDSLSYNAKIVDGKFEIEMDGALASRPMHIRMGDVFKSYTVFSEPGVITITEKDGELVGKGSALNDEYHQLLGQLNFKAYEKLKYTHELTAEQKEIVDTYNSTLWSLTKEYSASVPLSRLFYEKYWAADIETFNKIINSFSKDIHDSYYINKMISRRDNQQRVAIGNSAPIFNLPSDKGENISIEAYKGKYLLIDFWASWCGPCRAEIPNVKNVYKEYQEKGLEVLSVSTDADEKAWLKAVEQEEMPWIQVRDTKSVSASYNITYIPMIYLIDPNGKIIDKGLHGEILRNKMKEIFN</sequence>
<evidence type="ECO:0000259" key="5">
    <source>
        <dbReference type="PROSITE" id="PS51352"/>
    </source>
</evidence>
<evidence type="ECO:0000256" key="2">
    <source>
        <dbReference type="ARBA" id="ARBA00022748"/>
    </source>
</evidence>
<keyword evidence="3" id="KW-1015">Disulfide bond</keyword>
<protein>
    <recommendedName>
        <fullName evidence="5">Thioredoxin domain-containing protein</fullName>
    </recommendedName>
</protein>
<dbReference type="Pfam" id="PF14289">
    <property type="entry name" value="DUF4369"/>
    <property type="match status" value="1"/>
</dbReference>
<dbReference type="OrthoDB" id="9794348at2"/>
<comment type="subcellular location">
    <subcellularLocation>
        <location evidence="1">Cell envelope</location>
    </subcellularLocation>
</comment>
<dbReference type="InterPro" id="IPR017937">
    <property type="entry name" value="Thioredoxin_CS"/>
</dbReference>
<dbReference type="Proteomes" id="UP000233535">
    <property type="component" value="Unassembled WGS sequence"/>
</dbReference>
<dbReference type="SUPFAM" id="SSF52833">
    <property type="entry name" value="Thioredoxin-like"/>
    <property type="match status" value="1"/>
</dbReference>
<dbReference type="Gene3D" id="3.40.30.10">
    <property type="entry name" value="Glutaredoxin"/>
    <property type="match status" value="1"/>
</dbReference>
<proteinExistence type="predicted"/>
<dbReference type="InterPro" id="IPR036249">
    <property type="entry name" value="Thioredoxin-like_sf"/>
</dbReference>
<dbReference type="GO" id="GO:0030313">
    <property type="term" value="C:cell envelope"/>
    <property type="evidence" value="ECO:0007669"/>
    <property type="project" value="UniProtKB-SubCell"/>
</dbReference>
<evidence type="ECO:0000256" key="1">
    <source>
        <dbReference type="ARBA" id="ARBA00004196"/>
    </source>
</evidence>
<accession>A0A2N3HYE5</accession>
<dbReference type="CDD" id="cd02966">
    <property type="entry name" value="TlpA_like_family"/>
    <property type="match status" value="1"/>
</dbReference>
<feature type="domain" description="Thioredoxin" evidence="5">
    <location>
        <begin position="214"/>
        <end position="348"/>
    </location>
</feature>
<organism evidence="6 7">
    <name type="scientific">Labilibaculum filiforme</name>
    <dbReference type="NCBI Taxonomy" id="1940526"/>
    <lineage>
        <taxon>Bacteria</taxon>
        <taxon>Pseudomonadati</taxon>
        <taxon>Bacteroidota</taxon>
        <taxon>Bacteroidia</taxon>
        <taxon>Marinilabiliales</taxon>
        <taxon>Marinifilaceae</taxon>
        <taxon>Labilibaculum</taxon>
    </lineage>
</organism>
<dbReference type="RefSeq" id="WP_101261294.1">
    <property type="nucleotide sequence ID" value="NZ_MVDD01000006.1"/>
</dbReference>
<keyword evidence="2" id="KW-0201">Cytochrome c-type biogenesis</keyword>
<dbReference type="PANTHER" id="PTHR42852:SF6">
    <property type="entry name" value="THIOL:DISULFIDE INTERCHANGE PROTEIN DSBE"/>
    <property type="match status" value="1"/>
</dbReference>
<dbReference type="Pfam" id="PF00578">
    <property type="entry name" value="AhpC-TSA"/>
    <property type="match status" value="1"/>
</dbReference>
<dbReference type="GO" id="GO:0016491">
    <property type="term" value="F:oxidoreductase activity"/>
    <property type="evidence" value="ECO:0007669"/>
    <property type="project" value="InterPro"/>
</dbReference>